<reference evidence="2 3" key="1">
    <citation type="submission" date="2024-02" db="EMBL/GenBank/DDBJ databases">
        <authorList>
            <person name="Saticioglu I.B."/>
        </authorList>
    </citation>
    <scope>NUCLEOTIDE SEQUENCE [LARGE SCALE GENOMIC DNA]</scope>
    <source>
        <strain evidence="2 3">Mu-80</strain>
    </source>
</reference>
<gene>
    <name evidence="2" type="ORF">WDU99_01705</name>
</gene>
<protein>
    <submittedName>
        <fullName evidence="2">Uncharacterized protein</fullName>
    </submittedName>
</protein>
<evidence type="ECO:0000313" key="2">
    <source>
        <dbReference type="EMBL" id="MEJ1087027.1"/>
    </source>
</evidence>
<proteinExistence type="predicted"/>
<sequence>MTGRGIPPLRDRVLAQAGFIIAGTTAAAALAVLTVGLLTVSWS</sequence>
<keyword evidence="1" id="KW-0812">Transmembrane</keyword>
<name>A0ABU8L9K2_9MICO</name>
<dbReference type="Proteomes" id="UP001371224">
    <property type="component" value="Unassembled WGS sequence"/>
</dbReference>
<comment type="caution">
    <text evidence="2">The sequence shown here is derived from an EMBL/GenBank/DDBJ whole genome shotgun (WGS) entry which is preliminary data.</text>
</comment>
<dbReference type="RefSeq" id="WP_337330700.1">
    <property type="nucleotide sequence ID" value="NZ_JBBDGM010000001.1"/>
</dbReference>
<keyword evidence="1" id="KW-1133">Transmembrane helix</keyword>
<feature type="transmembrane region" description="Helical" evidence="1">
    <location>
        <begin position="17"/>
        <end position="40"/>
    </location>
</feature>
<evidence type="ECO:0000256" key="1">
    <source>
        <dbReference type="SAM" id="Phobius"/>
    </source>
</evidence>
<accession>A0ABU8L9K2</accession>
<dbReference type="EMBL" id="JBBDGM010000001">
    <property type="protein sequence ID" value="MEJ1087027.1"/>
    <property type="molecule type" value="Genomic_DNA"/>
</dbReference>
<keyword evidence="1" id="KW-0472">Membrane</keyword>
<evidence type="ECO:0000313" key="3">
    <source>
        <dbReference type="Proteomes" id="UP001371224"/>
    </source>
</evidence>
<organism evidence="2 3">
    <name type="scientific">Microbacterium bandirmense</name>
    <dbReference type="NCBI Taxonomy" id="3122050"/>
    <lineage>
        <taxon>Bacteria</taxon>
        <taxon>Bacillati</taxon>
        <taxon>Actinomycetota</taxon>
        <taxon>Actinomycetes</taxon>
        <taxon>Micrococcales</taxon>
        <taxon>Microbacteriaceae</taxon>
        <taxon>Microbacterium</taxon>
    </lineage>
</organism>
<keyword evidence="3" id="KW-1185">Reference proteome</keyword>